<sequence>MAQTIEQQTPAARSLADLNAVSDAGEDIDDVTAFTKLIKKAEEVAQAAL</sequence>
<gene>
    <name evidence="1" type="ORF">SAMN02982985_02245</name>
</gene>
<evidence type="ECO:0000313" key="2">
    <source>
        <dbReference type="Proteomes" id="UP000199470"/>
    </source>
</evidence>
<dbReference type="AlphaFoldDB" id="A0A1I4M4X1"/>
<accession>A0A1I4M4X1</accession>
<dbReference type="RefSeq" id="WP_174900497.1">
    <property type="nucleotide sequence ID" value="NZ_FOTW01000010.1"/>
</dbReference>
<dbReference type="EMBL" id="FOTW01000010">
    <property type="protein sequence ID" value="SFL98259.1"/>
    <property type="molecule type" value="Genomic_DNA"/>
</dbReference>
<reference evidence="1 2" key="1">
    <citation type="submission" date="2016-10" db="EMBL/GenBank/DDBJ databases">
        <authorList>
            <person name="de Groot N.N."/>
        </authorList>
    </citation>
    <scope>NUCLEOTIDE SEQUENCE [LARGE SCALE GENOMIC DNA]</scope>
    <source>
        <strain evidence="1 2">ATCC 43154</strain>
    </source>
</reference>
<name>A0A1I4M4X1_9BURK</name>
<keyword evidence="2" id="KW-1185">Reference proteome</keyword>
<proteinExistence type="predicted"/>
<protein>
    <submittedName>
        <fullName evidence="1">Uncharacterized protein</fullName>
    </submittedName>
</protein>
<dbReference type="Proteomes" id="UP000199470">
    <property type="component" value="Unassembled WGS sequence"/>
</dbReference>
<evidence type="ECO:0000313" key="1">
    <source>
        <dbReference type="EMBL" id="SFL98259.1"/>
    </source>
</evidence>
<organism evidence="1 2">
    <name type="scientific">Rugamonas rubra</name>
    <dbReference type="NCBI Taxonomy" id="758825"/>
    <lineage>
        <taxon>Bacteria</taxon>
        <taxon>Pseudomonadati</taxon>
        <taxon>Pseudomonadota</taxon>
        <taxon>Betaproteobacteria</taxon>
        <taxon>Burkholderiales</taxon>
        <taxon>Oxalobacteraceae</taxon>
        <taxon>Telluria group</taxon>
        <taxon>Rugamonas</taxon>
    </lineage>
</organism>